<accession>A0ABW2JFR4</accession>
<gene>
    <name evidence="8" type="ORF">ACFQVC_11750</name>
</gene>
<dbReference type="Gene3D" id="1.20.1740.10">
    <property type="entry name" value="Amino acid/polyamine transporter I"/>
    <property type="match status" value="1"/>
</dbReference>
<dbReference type="EMBL" id="JBHTCF010000004">
    <property type="protein sequence ID" value="MFC7304890.1"/>
    <property type="molecule type" value="Genomic_DNA"/>
</dbReference>
<feature type="transmembrane region" description="Helical" evidence="7">
    <location>
        <begin position="123"/>
        <end position="140"/>
    </location>
</feature>
<evidence type="ECO:0000256" key="5">
    <source>
        <dbReference type="ARBA" id="ARBA00023136"/>
    </source>
</evidence>
<name>A0ABW2JFR4_9ACTN</name>
<evidence type="ECO:0000256" key="2">
    <source>
        <dbReference type="ARBA" id="ARBA00022475"/>
    </source>
</evidence>
<comment type="subcellular location">
    <subcellularLocation>
        <location evidence="1">Cell membrane</location>
        <topology evidence="1">Multi-pass membrane protein</topology>
    </subcellularLocation>
</comment>
<feature type="transmembrane region" description="Helical" evidence="7">
    <location>
        <begin position="45"/>
        <end position="67"/>
    </location>
</feature>
<dbReference type="PANTHER" id="PTHR42770">
    <property type="entry name" value="AMINO ACID TRANSPORTER-RELATED"/>
    <property type="match status" value="1"/>
</dbReference>
<dbReference type="InterPro" id="IPR002293">
    <property type="entry name" value="AA/rel_permease1"/>
</dbReference>
<dbReference type="PANTHER" id="PTHR42770:SF13">
    <property type="entry name" value="L-METHIONINE_BRANCHED-CHAIN AMINO ACID EXPORTER YJEH"/>
    <property type="match status" value="1"/>
</dbReference>
<proteinExistence type="predicted"/>
<evidence type="ECO:0000256" key="1">
    <source>
        <dbReference type="ARBA" id="ARBA00004651"/>
    </source>
</evidence>
<keyword evidence="5 7" id="KW-0472">Membrane</keyword>
<feature type="transmembrane region" description="Helical" evidence="7">
    <location>
        <begin position="391"/>
        <end position="418"/>
    </location>
</feature>
<dbReference type="Pfam" id="PF13520">
    <property type="entry name" value="AA_permease_2"/>
    <property type="match status" value="1"/>
</dbReference>
<evidence type="ECO:0000256" key="3">
    <source>
        <dbReference type="ARBA" id="ARBA00022692"/>
    </source>
</evidence>
<feature type="region of interest" description="Disordered" evidence="6">
    <location>
        <begin position="433"/>
        <end position="452"/>
    </location>
</feature>
<evidence type="ECO:0000256" key="4">
    <source>
        <dbReference type="ARBA" id="ARBA00022989"/>
    </source>
</evidence>
<comment type="caution">
    <text evidence="8">The sequence shown here is derived from an EMBL/GenBank/DDBJ whole genome shotgun (WGS) entry which is preliminary data.</text>
</comment>
<evidence type="ECO:0000256" key="6">
    <source>
        <dbReference type="SAM" id="MobiDB-lite"/>
    </source>
</evidence>
<feature type="transmembrane region" description="Helical" evidence="7">
    <location>
        <begin position="152"/>
        <end position="173"/>
    </location>
</feature>
<evidence type="ECO:0000313" key="9">
    <source>
        <dbReference type="Proteomes" id="UP001596523"/>
    </source>
</evidence>
<keyword evidence="2" id="KW-1003">Cell membrane</keyword>
<feature type="transmembrane region" description="Helical" evidence="7">
    <location>
        <begin position="332"/>
        <end position="351"/>
    </location>
</feature>
<keyword evidence="3 7" id="KW-0812">Transmembrane</keyword>
<reference evidence="9" key="1">
    <citation type="journal article" date="2019" name="Int. J. Syst. Evol. Microbiol.">
        <title>The Global Catalogue of Microorganisms (GCM) 10K type strain sequencing project: providing services to taxonomists for standard genome sequencing and annotation.</title>
        <authorList>
            <consortium name="The Broad Institute Genomics Platform"/>
            <consortium name="The Broad Institute Genome Sequencing Center for Infectious Disease"/>
            <person name="Wu L."/>
            <person name="Ma J."/>
        </authorList>
    </citation>
    <scope>NUCLEOTIDE SEQUENCE [LARGE SCALE GENOMIC DNA]</scope>
    <source>
        <strain evidence="9">SYNS20</strain>
    </source>
</reference>
<dbReference type="RefSeq" id="WP_381829809.1">
    <property type="nucleotide sequence ID" value="NZ_JBHTCF010000004.1"/>
</dbReference>
<organism evidence="8 9">
    <name type="scientific">Streptomyces monticola</name>
    <dbReference type="NCBI Taxonomy" id="2666263"/>
    <lineage>
        <taxon>Bacteria</taxon>
        <taxon>Bacillati</taxon>
        <taxon>Actinomycetota</taxon>
        <taxon>Actinomycetes</taxon>
        <taxon>Kitasatosporales</taxon>
        <taxon>Streptomycetaceae</taxon>
        <taxon>Streptomyces</taxon>
    </lineage>
</organism>
<sequence>MGRTTVKGGGLGVGAGAALCVGAVLGPGALSLASAAAAVAGPASLLAWSVLIAASLPIALAFAALGARHPDGGGVATFVRKAFGARTAAPVGWWFYWAVPLGVPAAALIGGEYVASALGLGRAAVPVIALVVLAGAYTANLAGLRLSGGLQLLLLGLLALLLCVAVAVAGAHVETEHFTPFLPHGWASVGGAASVLFFAFAGWEAVSHLSAEFTAPRRDLPRATLRAWIVVAVLYAGLAVVTIGVLGAAAGDTTTPLTLLLERGIGPAAHPVAAAAALLLTFGAVNAYLAGGARLGAALGRDGDMPRRLTVDRAGSDRAGGDQAAAAPRRSLTLLAAVSTAVTALAAAGAVDLATLMRATSACLAAVTLAGLLAATVLLPRRGPLRAGAAVGAALVAVVLCFCGPFLLLPAVLGAAAWGLSRLRRGYRVPSAAPTAQESPLPAASATTSGDV</sequence>
<evidence type="ECO:0000256" key="7">
    <source>
        <dbReference type="SAM" id="Phobius"/>
    </source>
</evidence>
<keyword evidence="4 7" id="KW-1133">Transmembrane helix</keyword>
<feature type="transmembrane region" description="Helical" evidence="7">
    <location>
        <begin position="227"/>
        <end position="249"/>
    </location>
</feature>
<feature type="transmembrane region" description="Helical" evidence="7">
    <location>
        <begin position="88"/>
        <end position="111"/>
    </location>
</feature>
<dbReference type="Proteomes" id="UP001596523">
    <property type="component" value="Unassembled WGS sequence"/>
</dbReference>
<evidence type="ECO:0000313" key="8">
    <source>
        <dbReference type="EMBL" id="MFC7304890.1"/>
    </source>
</evidence>
<dbReference type="PIRSF" id="PIRSF006060">
    <property type="entry name" value="AA_transporter"/>
    <property type="match status" value="1"/>
</dbReference>
<feature type="transmembrane region" description="Helical" evidence="7">
    <location>
        <begin position="269"/>
        <end position="291"/>
    </location>
</feature>
<keyword evidence="9" id="KW-1185">Reference proteome</keyword>
<dbReference type="InterPro" id="IPR050367">
    <property type="entry name" value="APC_superfamily"/>
</dbReference>
<feature type="transmembrane region" description="Helical" evidence="7">
    <location>
        <begin position="357"/>
        <end position="379"/>
    </location>
</feature>
<feature type="transmembrane region" description="Helical" evidence="7">
    <location>
        <begin position="185"/>
        <end position="206"/>
    </location>
</feature>
<protein>
    <submittedName>
        <fullName evidence="8">APC family permease</fullName>
    </submittedName>
</protein>